<dbReference type="PANTHER" id="PTHR46268">
    <property type="entry name" value="STRESS RESPONSE PROTEIN NHAX"/>
    <property type="match status" value="1"/>
</dbReference>
<dbReference type="AlphaFoldDB" id="A0A5R8KES9"/>
<dbReference type="InterPro" id="IPR006015">
    <property type="entry name" value="Universal_stress_UspA"/>
</dbReference>
<keyword evidence="4" id="KW-1185">Reference proteome</keyword>
<reference evidence="3 4" key="1">
    <citation type="submission" date="2019-05" db="EMBL/GenBank/DDBJ databases">
        <title>Verrucobacter flavum gen. nov., sp. nov. a new member of the family Verrucomicrobiaceae.</title>
        <authorList>
            <person name="Szuroczki S."/>
            <person name="Abbaszade G."/>
            <person name="Szabo A."/>
            <person name="Felfoldi T."/>
            <person name="Schumann P."/>
            <person name="Boka K."/>
            <person name="Keki Z."/>
            <person name="Toumi M."/>
            <person name="Toth E."/>
        </authorList>
    </citation>
    <scope>NUCLEOTIDE SEQUENCE [LARGE SCALE GENOMIC DNA]</scope>
    <source>
        <strain evidence="3 4">MG-N-17</strain>
    </source>
</reference>
<dbReference type="EMBL" id="VAUV01000007">
    <property type="protein sequence ID" value="TLD70800.1"/>
    <property type="molecule type" value="Genomic_DNA"/>
</dbReference>
<evidence type="ECO:0000259" key="2">
    <source>
        <dbReference type="Pfam" id="PF00582"/>
    </source>
</evidence>
<dbReference type="Proteomes" id="UP000306196">
    <property type="component" value="Unassembled WGS sequence"/>
</dbReference>
<feature type="domain" description="UspA" evidence="2">
    <location>
        <begin position="164"/>
        <end position="283"/>
    </location>
</feature>
<organism evidence="3 4">
    <name type="scientific">Phragmitibacter flavus</name>
    <dbReference type="NCBI Taxonomy" id="2576071"/>
    <lineage>
        <taxon>Bacteria</taxon>
        <taxon>Pseudomonadati</taxon>
        <taxon>Verrucomicrobiota</taxon>
        <taxon>Verrucomicrobiia</taxon>
        <taxon>Verrucomicrobiales</taxon>
        <taxon>Verrucomicrobiaceae</taxon>
        <taxon>Phragmitibacter</taxon>
    </lineage>
</organism>
<comment type="caution">
    <text evidence="3">The sequence shown here is derived from an EMBL/GenBank/DDBJ whole genome shotgun (WGS) entry which is preliminary data.</text>
</comment>
<dbReference type="OrthoDB" id="9804721at2"/>
<proteinExistence type="inferred from homology"/>
<name>A0A5R8KES9_9BACT</name>
<evidence type="ECO:0000313" key="3">
    <source>
        <dbReference type="EMBL" id="TLD70800.1"/>
    </source>
</evidence>
<dbReference type="Pfam" id="PF00582">
    <property type="entry name" value="Usp"/>
    <property type="match status" value="2"/>
</dbReference>
<evidence type="ECO:0000313" key="4">
    <source>
        <dbReference type="Proteomes" id="UP000306196"/>
    </source>
</evidence>
<sequence>MSILSCTDGSNYSPSVYDHTAWVAQRTQASIHVLHTLDPHRESASLADLSGSLMVDAQQALLAELVALDEAKSRVARLRGDAILAEADRHLRATGLTNIHIEQRHGTLVDTVAEYTPTSELLVIGKRGKSADFATMHLGGNLERIIRSAHQPVLVTSRSFRPIDKFLLAFDGGPSAEKAVTYAINQPLLQGLTCHLYMAGISNAQTPPAFENAAQKLSNAGYQVIPHLNPGEPEEGITATLKSAEIPLLVMGAYGHTRIRHLLLGSTTTTMVRTCLVSVLMFR</sequence>
<gene>
    <name evidence="3" type="ORF">FEM03_10855</name>
</gene>
<dbReference type="CDD" id="cd00293">
    <property type="entry name" value="USP-like"/>
    <property type="match status" value="2"/>
</dbReference>
<dbReference type="PRINTS" id="PR01438">
    <property type="entry name" value="UNVRSLSTRESS"/>
</dbReference>
<dbReference type="Gene3D" id="3.40.50.12370">
    <property type="match status" value="1"/>
</dbReference>
<dbReference type="SUPFAM" id="SSF52402">
    <property type="entry name" value="Adenine nucleotide alpha hydrolases-like"/>
    <property type="match status" value="2"/>
</dbReference>
<comment type="similarity">
    <text evidence="1">Belongs to the universal stress protein A family.</text>
</comment>
<protein>
    <submittedName>
        <fullName evidence="3">Universal stress protein</fullName>
    </submittedName>
</protein>
<evidence type="ECO:0000256" key="1">
    <source>
        <dbReference type="ARBA" id="ARBA00008791"/>
    </source>
</evidence>
<feature type="domain" description="UspA" evidence="2">
    <location>
        <begin position="2"/>
        <end position="156"/>
    </location>
</feature>
<dbReference type="RefSeq" id="WP_138086271.1">
    <property type="nucleotide sequence ID" value="NZ_VAUV01000007.1"/>
</dbReference>
<dbReference type="InterPro" id="IPR006016">
    <property type="entry name" value="UspA"/>
</dbReference>
<accession>A0A5R8KES9</accession>
<dbReference type="PANTHER" id="PTHR46268:SF6">
    <property type="entry name" value="UNIVERSAL STRESS PROTEIN UP12"/>
    <property type="match status" value="1"/>
</dbReference>